<dbReference type="OMA" id="QYAIMQY"/>
<accession>H2YZI3</accession>
<dbReference type="STRING" id="51511.ENSCSAVP00000010745"/>
<dbReference type="AlphaFoldDB" id="H2YZI3"/>
<dbReference type="Ensembl" id="ENSCSAVT00000010875.1">
    <property type="protein sequence ID" value="ENSCSAVP00000010745.1"/>
    <property type="gene ID" value="ENSCSAVG00000006299.1"/>
</dbReference>
<reference evidence="1" key="3">
    <citation type="submission" date="2025-09" db="UniProtKB">
        <authorList>
            <consortium name="Ensembl"/>
        </authorList>
    </citation>
    <scope>IDENTIFICATION</scope>
</reference>
<protein>
    <submittedName>
        <fullName evidence="1">Uncharacterized protein</fullName>
    </submittedName>
</protein>
<keyword evidence="2" id="KW-1185">Reference proteome</keyword>
<evidence type="ECO:0000313" key="2">
    <source>
        <dbReference type="Proteomes" id="UP000007875"/>
    </source>
</evidence>
<name>H2YZI3_CIOSA</name>
<evidence type="ECO:0000313" key="1">
    <source>
        <dbReference type="Ensembl" id="ENSCSAVP00000010745.1"/>
    </source>
</evidence>
<dbReference type="GeneTree" id="ENSGT00390000000640"/>
<dbReference type="HOGENOM" id="CLU_1113474_0_0_1"/>
<proteinExistence type="predicted"/>
<dbReference type="Proteomes" id="UP000007875">
    <property type="component" value="Unassembled WGS sequence"/>
</dbReference>
<dbReference type="InParanoid" id="H2YZI3"/>
<organism evidence="1 2">
    <name type="scientific">Ciona savignyi</name>
    <name type="common">Pacific transparent sea squirt</name>
    <dbReference type="NCBI Taxonomy" id="51511"/>
    <lineage>
        <taxon>Eukaryota</taxon>
        <taxon>Metazoa</taxon>
        <taxon>Chordata</taxon>
        <taxon>Tunicata</taxon>
        <taxon>Ascidiacea</taxon>
        <taxon>Phlebobranchia</taxon>
        <taxon>Cionidae</taxon>
        <taxon>Ciona</taxon>
    </lineage>
</organism>
<reference evidence="1" key="2">
    <citation type="submission" date="2025-08" db="UniProtKB">
        <authorList>
            <consortium name="Ensembl"/>
        </authorList>
    </citation>
    <scope>IDENTIFICATION</scope>
</reference>
<reference evidence="2" key="1">
    <citation type="submission" date="2003-08" db="EMBL/GenBank/DDBJ databases">
        <authorList>
            <person name="Birren B."/>
            <person name="Nusbaum C."/>
            <person name="Abebe A."/>
            <person name="Abouelleil A."/>
            <person name="Adekoya E."/>
            <person name="Ait-zahra M."/>
            <person name="Allen N."/>
            <person name="Allen T."/>
            <person name="An P."/>
            <person name="Anderson M."/>
            <person name="Anderson S."/>
            <person name="Arachchi H."/>
            <person name="Armbruster J."/>
            <person name="Bachantsang P."/>
            <person name="Baldwin J."/>
            <person name="Barry A."/>
            <person name="Bayul T."/>
            <person name="Blitshsteyn B."/>
            <person name="Bloom T."/>
            <person name="Blye J."/>
            <person name="Boguslavskiy L."/>
            <person name="Borowsky M."/>
            <person name="Boukhgalter B."/>
            <person name="Brunache A."/>
            <person name="Butler J."/>
            <person name="Calixte N."/>
            <person name="Calvo S."/>
            <person name="Camarata J."/>
            <person name="Campo K."/>
            <person name="Chang J."/>
            <person name="Cheshatsang Y."/>
            <person name="Citroen M."/>
            <person name="Collymore A."/>
            <person name="Considine T."/>
            <person name="Cook A."/>
            <person name="Cooke P."/>
            <person name="Corum B."/>
            <person name="Cuomo C."/>
            <person name="David R."/>
            <person name="Dawoe T."/>
            <person name="Degray S."/>
            <person name="Dodge S."/>
            <person name="Dooley K."/>
            <person name="Dorje P."/>
            <person name="Dorjee K."/>
            <person name="Dorris L."/>
            <person name="Duffey N."/>
            <person name="Dupes A."/>
            <person name="Elkins T."/>
            <person name="Engels R."/>
            <person name="Erickson J."/>
            <person name="Farina A."/>
            <person name="Faro S."/>
            <person name="Ferreira P."/>
            <person name="Fischer H."/>
            <person name="Fitzgerald M."/>
            <person name="Foley K."/>
            <person name="Gage D."/>
            <person name="Galagan J."/>
            <person name="Gearin G."/>
            <person name="Gnerre S."/>
            <person name="Gnirke A."/>
            <person name="Goyette A."/>
            <person name="Graham J."/>
            <person name="Grandbois E."/>
            <person name="Gyaltsen K."/>
            <person name="Hafez N."/>
            <person name="Hagopian D."/>
            <person name="Hagos B."/>
            <person name="Hall J."/>
            <person name="Hatcher B."/>
            <person name="Heller A."/>
            <person name="Higgins H."/>
            <person name="Honan T."/>
            <person name="Horn A."/>
            <person name="Houde N."/>
            <person name="Hughes L."/>
            <person name="Hulme W."/>
            <person name="Husby E."/>
            <person name="Iliev I."/>
            <person name="Jaffe D."/>
            <person name="Jones C."/>
            <person name="Kamal M."/>
            <person name="Kamat A."/>
            <person name="Kamvysselis M."/>
            <person name="Karlsson E."/>
            <person name="Kells C."/>
            <person name="Kieu A."/>
            <person name="Kisner P."/>
            <person name="Kodira C."/>
            <person name="Kulbokas E."/>
            <person name="Labutti K."/>
            <person name="Lama D."/>
            <person name="Landers T."/>
            <person name="Leger J."/>
            <person name="Levine S."/>
            <person name="Lewis D."/>
            <person name="Lewis T."/>
            <person name="Lindblad-toh K."/>
            <person name="Liu X."/>
            <person name="Lokyitsang T."/>
            <person name="Lokyitsang Y."/>
            <person name="Lucien O."/>
            <person name="Lui A."/>
            <person name="Ma L.J."/>
            <person name="Mabbitt R."/>
            <person name="Macdonald J."/>
            <person name="Maclean C."/>
            <person name="Major J."/>
            <person name="Manning J."/>
            <person name="Marabella R."/>
            <person name="Maru K."/>
            <person name="Matthews C."/>
            <person name="Mauceli E."/>
            <person name="Mccarthy M."/>
            <person name="Mcdonough S."/>
            <person name="Mcghee T."/>
            <person name="Meldrim J."/>
            <person name="Meneus L."/>
            <person name="Mesirov J."/>
            <person name="Mihalev A."/>
            <person name="Mihova T."/>
            <person name="Mikkelsen T."/>
            <person name="Mlenga V."/>
            <person name="Moru K."/>
            <person name="Mozes J."/>
            <person name="Mulrain L."/>
            <person name="Munson G."/>
            <person name="Naylor J."/>
            <person name="Newes C."/>
            <person name="Nguyen C."/>
            <person name="Nguyen N."/>
            <person name="Nguyen T."/>
            <person name="Nicol R."/>
            <person name="Nielsen C."/>
            <person name="Nizzari M."/>
            <person name="Norbu C."/>
            <person name="Norbu N."/>
            <person name="O'donnell P."/>
            <person name="Okoawo O."/>
            <person name="O'leary S."/>
            <person name="Omotosho B."/>
            <person name="O'neill K."/>
            <person name="Osman S."/>
            <person name="Parker S."/>
            <person name="Perrin D."/>
            <person name="Phunkhang P."/>
            <person name="Piqani B."/>
            <person name="Purcell S."/>
            <person name="Rachupka T."/>
            <person name="Ramasamy U."/>
            <person name="Rameau R."/>
            <person name="Ray V."/>
            <person name="Raymond C."/>
            <person name="Retta R."/>
            <person name="Richardson S."/>
            <person name="Rise C."/>
            <person name="Rodriguez J."/>
            <person name="Rogers J."/>
            <person name="Rogov P."/>
            <person name="Rutman M."/>
            <person name="Schupbach R."/>
            <person name="Seaman C."/>
            <person name="Settipalli S."/>
            <person name="Sharpe T."/>
            <person name="Sheridan J."/>
            <person name="Sherpa N."/>
            <person name="Shi J."/>
            <person name="Smirnov S."/>
            <person name="Smith C."/>
            <person name="Sougnez C."/>
            <person name="Spencer B."/>
            <person name="Stalker J."/>
            <person name="Stange-thomann N."/>
            <person name="Stavropoulos S."/>
            <person name="Stetson K."/>
            <person name="Stone C."/>
            <person name="Stone S."/>
            <person name="Stubbs M."/>
            <person name="Talamas J."/>
            <person name="Tchuinga P."/>
            <person name="Tenzing P."/>
            <person name="Tesfaye S."/>
            <person name="Theodore J."/>
            <person name="Thoulutsang Y."/>
            <person name="Topham K."/>
            <person name="Towey S."/>
            <person name="Tsamla T."/>
            <person name="Tsomo N."/>
            <person name="Vallee D."/>
            <person name="Vassiliev H."/>
            <person name="Venkataraman V."/>
            <person name="Vinson J."/>
            <person name="Vo A."/>
            <person name="Wade C."/>
            <person name="Wang S."/>
            <person name="Wangchuk T."/>
            <person name="Wangdi T."/>
            <person name="Whittaker C."/>
            <person name="Wilkinson J."/>
            <person name="Wu Y."/>
            <person name="Wyman D."/>
            <person name="Yadav S."/>
            <person name="Yang S."/>
            <person name="Yang X."/>
            <person name="Yeager S."/>
            <person name="Yee E."/>
            <person name="Young G."/>
            <person name="Zainoun J."/>
            <person name="Zembeck L."/>
            <person name="Zimmer A."/>
            <person name="Zody M."/>
            <person name="Lander E."/>
        </authorList>
    </citation>
    <scope>NUCLEOTIDE SEQUENCE [LARGE SCALE GENOMIC DNA]</scope>
</reference>
<sequence>MLEILDTDLSCRSTEMIALKLQINSTFKGKDNSTYHGTVMPANVHLLSDYVSTIILGYTEDALDKCQAIVSLKAQLDRNYHHLVPAKLVLPKEPQFKHGIANNSWVDVDKLKLSRKDCIANLQVPKSVALQYAIMQYASDVRIDETWAGFLHHLLMEEQFLPPNPFPLLISHLRKSSMSVHTMFEADNIVVNRLLQNKIVVFDSTNSVYTINGTTAFGRRNALLFLSLKGFRQTSEISSQVAISPPGEAV</sequence>